<organism evidence="1 2">
    <name type="scientific">Hyalomma asiaticum</name>
    <name type="common">Tick</name>
    <dbReference type="NCBI Taxonomy" id="266040"/>
    <lineage>
        <taxon>Eukaryota</taxon>
        <taxon>Metazoa</taxon>
        <taxon>Ecdysozoa</taxon>
        <taxon>Arthropoda</taxon>
        <taxon>Chelicerata</taxon>
        <taxon>Arachnida</taxon>
        <taxon>Acari</taxon>
        <taxon>Parasitiformes</taxon>
        <taxon>Ixodida</taxon>
        <taxon>Ixodoidea</taxon>
        <taxon>Ixodidae</taxon>
        <taxon>Hyalomminae</taxon>
        <taxon>Hyalomma</taxon>
    </lineage>
</organism>
<gene>
    <name evidence="1" type="ORF">HPB50_019774</name>
</gene>
<comment type="caution">
    <text evidence="1">The sequence shown here is derived from an EMBL/GenBank/DDBJ whole genome shotgun (WGS) entry which is preliminary data.</text>
</comment>
<proteinExistence type="predicted"/>
<accession>A0ACB7SS44</accession>
<protein>
    <submittedName>
        <fullName evidence="1">Uncharacterized protein</fullName>
    </submittedName>
</protein>
<keyword evidence="2" id="KW-1185">Reference proteome</keyword>
<evidence type="ECO:0000313" key="1">
    <source>
        <dbReference type="EMBL" id="KAH6936589.1"/>
    </source>
</evidence>
<sequence length="414" mass="42860">MSNKYQRAARGPRFGSRTLCRPDVAVAAAVGGRRGSAAVRALEAATAVQRNLGGVPGSQLRANNLAFPRRPFDQQRRTVARDSRSMTLASALSGGTAPSPVVFVPGGSLPPWEEGAGSPQAPTYEAPQTSPIFVRAEPIPLSEPQGTGWRPMHNPASWLSQPHPDNPPINTDPSSYAFPGGRPPPPPITAPPSFPQVPQGPTAHRGWGSSIPPTPRYTVPPQTNTLPQLPNDIPPVRTSSPTAPSENTVPQPVSATDPATEGLPDTTQATAATDATVSFSVNTVPEGHENMHQQNSVTPSSTSSGSSPLRVPGGVLDHKNVHQGSVPADATVGGSVTVTPNETSTPVTVDRDSPNIESPDYPLAGGAVAGIVIGSIASVALLAGKYCYDVKSSSDCLLHIFKQGNSGSVALSDK</sequence>
<dbReference type="EMBL" id="CM023483">
    <property type="protein sequence ID" value="KAH6936589.1"/>
    <property type="molecule type" value="Genomic_DNA"/>
</dbReference>
<name>A0ACB7SS44_HYAAI</name>
<evidence type="ECO:0000313" key="2">
    <source>
        <dbReference type="Proteomes" id="UP000821845"/>
    </source>
</evidence>
<reference evidence="1" key="1">
    <citation type="submission" date="2020-05" db="EMBL/GenBank/DDBJ databases">
        <title>Large-scale comparative analyses of tick genomes elucidate their genetic diversity and vector capacities.</title>
        <authorList>
            <person name="Jia N."/>
            <person name="Wang J."/>
            <person name="Shi W."/>
            <person name="Du L."/>
            <person name="Sun Y."/>
            <person name="Zhan W."/>
            <person name="Jiang J."/>
            <person name="Wang Q."/>
            <person name="Zhang B."/>
            <person name="Ji P."/>
            <person name="Sakyi L.B."/>
            <person name="Cui X."/>
            <person name="Yuan T."/>
            <person name="Jiang B."/>
            <person name="Yang W."/>
            <person name="Lam T.T.-Y."/>
            <person name="Chang Q."/>
            <person name="Ding S."/>
            <person name="Wang X."/>
            <person name="Zhu J."/>
            <person name="Ruan X."/>
            <person name="Zhao L."/>
            <person name="Wei J."/>
            <person name="Que T."/>
            <person name="Du C."/>
            <person name="Cheng J."/>
            <person name="Dai P."/>
            <person name="Han X."/>
            <person name="Huang E."/>
            <person name="Gao Y."/>
            <person name="Liu J."/>
            <person name="Shao H."/>
            <person name="Ye R."/>
            <person name="Li L."/>
            <person name="Wei W."/>
            <person name="Wang X."/>
            <person name="Wang C."/>
            <person name="Yang T."/>
            <person name="Huo Q."/>
            <person name="Li W."/>
            <person name="Guo W."/>
            <person name="Chen H."/>
            <person name="Zhou L."/>
            <person name="Ni X."/>
            <person name="Tian J."/>
            <person name="Zhou Y."/>
            <person name="Sheng Y."/>
            <person name="Liu T."/>
            <person name="Pan Y."/>
            <person name="Xia L."/>
            <person name="Li J."/>
            <person name="Zhao F."/>
            <person name="Cao W."/>
        </authorList>
    </citation>
    <scope>NUCLEOTIDE SEQUENCE</scope>
    <source>
        <strain evidence="1">Hyas-2018</strain>
    </source>
</reference>
<dbReference type="Proteomes" id="UP000821845">
    <property type="component" value="Chromosome 3"/>
</dbReference>